<evidence type="ECO:0000313" key="3">
    <source>
        <dbReference type="Proteomes" id="UP000320042"/>
    </source>
</evidence>
<keyword evidence="1" id="KW-1133">Transmembrane helix</keyword>
<dbReference type="AlphaFoldDB" id="A0A563UGI9"/>
<keyword evidence="1" id="KW-0472">Membrane</keyword>
<name>A0A563UGI9_9SPHI</name>
<gene>
    <name evidence="2" type="ORF">FPZ43_05535</name>
</gene>
<keyword evidence="1" id="KW-0812">Transmembrane</keyword>
<evidence type="ECO:0000313" key="2">
    <source>
        <dbReference type="EMBL" id="TWR30403.1"/>
    </source>
</evidence>
<feature type="transmembrane region" description="Helical" evidence="1">
    <location>
        <begin position="43"/>
        <end position="60"/>
    </location>
</feature>
<dbReference type="RefSeq" id="WP_146380861.1">
    <property type="nucleotide sequence ID" value="NZ_VOEJ01000002.1"/>
</dbReference>
<reference evidence="2 3" key="1">
    <citation type="submission" date="2019-07" db="EMBL/GenBank/DDBJ databases">
        <authorList>
            <person name="Kim J."/>
        </authorList>
    </citation>
    <scope>NUCLEOTIDE SEQUENCE [LARGE SCALE GENOMIC DNA]</scope>
    <source>
        <strain evidence="3">dk17</strain>
    </source>
</reference>
<accession>A0A563UGI9</accession>
<dbReference type="OrthoDB" id="798550at2"/>
<organism evidence="2 3">
    <name type="scientific">Mucilaginibacter pallidiroseus</name>
    <dbReference type="NCBI Taxonomy" id="2599295"/>
    <lineage>
        <taxon>Bacteria</taxon>
        <taxon>Pseudomonadati</taxon>
        <taxon>Bacteroidota</taxon>
        <taxon>Sphingobacteriia</taxon>
        <taxon>Sphingobacteriales</taxon>
        <taxon>Sphingobacteriaceae</taxon>
        <taxon>Mucilaginibacter</taxon>
    </lineage>
</organism>
<feature type="transmembrane region" description="Helical" evidence="1">
    <location>
        <begin position="72"/>
        <end position="91"/>
    </location>
</feature>
<feature type="transmembrane region" description="Helical" evidence="1">
    <location>
        <begin position="20"/>
        <end position="37"/>
    </location>
</feature>
<dbReference type="Proteomes" id="UP000320042">
    <property type="component" value="Unassembled WGS sequence"/>
</dbReference>
<evidence type="ECO:0000256" key="1">
    <source>
        <dbReference type="SAM" id="Phobius"/>
    </source>
</evidence>
<proteinExistence type="predicted"/>
<protein>
    <submittedName>
        <fullName evidence="2">Uncharacterized protein</fullName>
    </submittedName>
</protein>
<sequence length="98" mass="11652">MIPEELYKRRKNHNNTPPSVILLITNFIIVALLIQAFTGCNRINNFFWIVVGVLALYNAYTIRRNREEYNRLNIIIYVLSIAFMVFLFFHFDSQPHNC</sequence>
<dbReference type="EMBL" id="VOEJ01000002">
    <property type="protein sequence ID" value="TWR30403.1"/>
    <property type="molecule type" value="Genomic_DNA"/>
</dbReference>
<keyword evidence="3" id="KW-1185">Reference proteome</keyword>
<comment type="caution">
    <text evidence="2">The sequence shown here is derived from an EMBL/GenBank/DDBJ whole genome shotgun (WGS) entry which is preliminary data.</text>
</comment>